<dbReference type="RefSeq" id="WP_200343825.1">
    <property type="nucleotide sequence ID" value="NZ_NRSJ01000001.1"/>
</dbReference>
<dbReference type="Proteomes" id="UP001296776">
    <property type="component" value="Unassembled WGS sequence"/>
</dbReference>
<organism evidence="4 5">
    <name type="scientific">Halochromatium glycolicum</name>
    <dbReference type="NCBI Taxonomy" id="85075"/>
    <lineage>
        <taxon>Bacteria</taxon>
        <taxon>Pseudomonadati</taxon>
        <taxon>Pseudomonadota</taxon>
        <taxon>Gammaproteobacteria</taxon>
        <taxon>Chromatiales</taxon>
        <taxon>Chromatiaceae</taxon>
        <taxon>Halochromatium</taxon>
    </lineage>
</organism>
<sequence>MLRILLIIVFTAPLGALVHPAAWCATVVDTAGAPAAPLSRVASAEADLRGAAGERAERESEPSAAPNEPIAGRSAGSSLNAHASSAAPVLLVLGDSLSAAYGLPLDQGWVNLLQARIEANNLPHRVVNASISGDTVAGGLSRLPTLLAEQRPQIVVIELGANDGLRGFPPGRIQADLIRLVEQTQKAGARVLLAGVRLPPNYGPAYTERFQRLYATVADETGAALVPRLLDGVAEDAALMQDDGLHPTAAAQPRILENLWPVVLPLLEQSSSGPGA</sequence>
<feature type="region of interest" description="Disordered" evidence="1">
    <location>
        <begin position="49"/>
        <end position="77"/>
    </location>
</feature>
<accession>A0AAJ0U0K7</accession>
<feature type="compositionally biased region" description="Basic and acidic residues" evidence="1">
    <location>
        <begin position="49"/>
        <end position="61"/>
    </location>
</feature>
<evidence type="ECO:0000313" key="4">
    <source>
        <dbReference type="EMBL" id="MBK1703141.1"/>
    </source>
</evidence>
<comment type="caution">
    <text evidence="4">The sequence shown here is derived from an EMBL/GenBank/DDBJ whole genome shotgun (WGS) entry which is preliminary data.</text>
</comment>
<dbReference type="PANTHER" id="PTHR30383:SF24">
    <property type="entry name" value="THIOESTERASE 1_PROTEASE 1_LYSOPHOSPHOLIPASE L1"/>
    <property type="match status" value="1"/>
</dbReference>
<feature type="chain" id="PRO_5042510676" description="SGNH hydrolase-type esterase domain-containing protein" evidence="2">
    <location>
        <begin position="22"/>
        <end position="276"/>
    </location>
</feature>
<dbReference type="EMBL" id="NRSJ01000001">
    <property type="protein sequence ID" value="MBK1703141.1"/>
    <property type="molecule type" value="Genomic_DNA"/>
</dbReference>
<reference evidence="4" key="2">
    <citation type="journal article" date="2020" name="Microorganisms">
        <title>Osmotic Adaptation and Compatible Solute Biosynthesis of Phototrophic Bacteria as Revealed from Genome Analyses.</title>
        <authorList>
            <person name="Imhoff J.F."/>
            <person name="Rahn T."/>
            <person name="Kunzel S."/>
            <person name="Keller A."/>
            <person name="Neulinger S.C."/>
        </authorList>
    </citation>
    <scope>NUCLEOTIDE SEQUENCE</scope>
    <source>
        <strain evidence="4">DSM 11080</strain>
    </source>
</reference>
<feature type="domain" description="SGNH hydrolase-type esterase" evidence="3">
    <location>
        <begin position="92"/>
        <end position="251"/>
    </location>
</feature>
<keyword evidence="5" id="KW-1185">Reference proteome</keyword>
<dbReference type="SUPFAM" id="SSF52266">
    <property type="entry name" value="SGNH hydrolase"/>
    <property type="match status" value="1"/>
</dbReference>
<dbReference type="CDD" id="cd01822">
    <property type="entry name" value="Lysophospholipase_L1_like"/>
    <property type="match status" value="1"/>
</dbReference>
<feature type="compositionally biased region" description="Low complexity" evidence="1">
    <location>
        <begin position="62"/>
        <end position="71"/>
    </location>
</feature>
<evidence type="ECO:0000256" key="2">
    <source>
        <dbReference type="SAM" id="SignalP"/>
    </source>
</evidence>
<dbReference type="Gene3D" id="3.40.50.1110">
    <property type="entry name" value="SGNH hydrolase"/>
    <property type="match status" value="1"/>
</dbReference>
<name>A0AAJ0U0K7_9GAMM</name>
<dbReference type="InterPro" id="IPR051532">
    <property type="entry name" value="Ester_Hydrolysis_Enzymes"/>
</dbReference>
<evidence type="ECO:0000256" key="1">
    <source>
        <dbReference type="SAM" id="MobiDB-lite"/>
    </source>
</evidence>
<dbReference type="AlphaFoldDB" id="A0AAJ0U0K7"/>
<dbReference type="Pfam" id="PF13472">
    <property type="entry name" value="Lipase_GDSL_2"/>
    <property type="match status" value="1"/>
</dbReference>
<dbReference type="PANTHER" id="PTHR30383">
    <property type="entry name" value="THIOESTERASE 1/PROTEASE 1/LYSOPHOSPHOLIPASE L1"/>
    <property type="match status" value="1"/>
</dbReference>
<proteinExistence type="predicted"/>
<reference evidence="4" key="1">
    <citation type="submission" date="2017-08" db="EMBL/GenBank/DDBJ databases">
        <authorList>
            <person name="Imhoff J.F."/>
            <person name="Rahn T."/>
            <person name="Kuenzel S."/>
            <person name="Neulinger S.C."/>
        </authorList>
    </citation>
    <scope>NUCLEOTIDE SEQUENCE</scope>
    <source>
        <strain evidence="4">DSM 11080</strain>
    </source>
</reference>
<evidence type="ECO:0000259" key="3">
    <source>
        <dbReference type="Pfam" id="PF13472"/>
    </source>
</evidence>
<gene>
    <name evidence="4" type="ORF">CKO40_00885</name>
</gene>
<dbReference type="InterPro" id="IPR013830">
    <property type="entry name" value="SGNH_hydro"/>
</dbReference>
<dbReference type="InterPro" id="IPR036514">
    <property type="entry name" value="SGNH_hydro_sf"/>
</dbReference>
<protein>
    <recommendedName>
        <fullName evidence="3">SGNH hydrolase-type esterase domain-containing protein</fullName>
    </recommendedName>
</protein>
<keyword evidence="2" id="KW-0732">Signal</keyword>
<dbReference type="GO" id="GO:0004622">
    <property type="term" value="F:phosphatidylcholine lysophospholipase activity"/>
    <property type="evidence" value="ECO:0007669"/>
    <property type="project" value="TreeGrafter"/>
</dbReference>
<feature type="signal peptide" evidence="2">
    <location>
        <begin position="1"/>
        <end position="21"/>
    </location>
</feature>
<evidence type="ECO:0000313" key="5">
    <source>
        <dbReference type="Proteomes" id="UP001296776"/>
    </source>
</evidence>